<feature type="region of interest" description="Disordered" evidence="1">
    <location>
        <begin position="544"/>
        <end position="608"/>
    </location>
</feature>
<evidence type="ECO:0000313" key="2">
    <source>
        <dbReference type="EMBL" id="KAF6058950.1"/>
    </source>
</evidence>
<feature type="region of interest" description="Disordered" evidence="1">
    <location>
        <begin position="413"/>
        <end position="475"/>
    </location>
</feature>
<comment type="caution">
    <text evidence="2">The sequence shown here is derived from an EMBL/GenBank/DDBJ whole genome shotgun (WGS) entry which is preliminary data.</text>
</comment>
<dbReference type="Proteomes" id="UP000590412">
    <property type="component" value="Unassembled WGS sequence"/>
</dbReference>
<feature type="compositionally biased region" description="Basic residues" evidence="1">
    <location>
        <begin position="267"/>
        <end position="279"/>
    </location>
</feature>
<dbReference type="OrthoDB" id="4021219at2759"/>
<feature type="compositionally biased region" description="Basic and acidic residues" evidence="1">
    <location>
        <begin position="576"/>
        <end position="588"/>
    </location>
</feature>
<evidence type="ECO:0000256" key="1">
    <source>
        <dbReference type="SAM" id="MobiDB-lite"/>
    </source>
</evidence>
<name>A0A8X7TCP0_CANPA</name>
<dbReference type="AlphaFoldDB" id="A0A8X7TCP0"/>
<feature type="region of interest" description="Disordered" evidence="1">
    <location>
        <begin position="347"/>
        <end position="366"/>
    </location>
</feature>
<feature type="compositionally biased region" description="Basic residues" evidence="1">
    <location>
        <begin position="432"/>
        <end position="447"/>
    </location>
</feature>
<evidence type="ECO:0000313" key="3">
    <source>
        <dbReference type="Proteomes" id="UP000590412"/>
    </source>
</evidence>
<accession>A0A8X7TCP0</accession>
<feature type="compositionally biased region" description="Low complexity" evidence="1">
    <location>
        <begin position="556"/>
        <end position="569"/>
    </location>
</feature>
<feature type="compositionally biased region" description="Basic and acidic residues" evidence="1">
    <location>
        <begin position="598"/>
        <end position="608"/>
    </location>
</feature>
<protein>
    <submittedName>
        <fullName evidence="2">Uncharacterized protein</fullName>
    </submittedName>
</protein>
<proteinExistence type="predicted"/>
<reference evidence="2" key="1">
    <citation type="submission" date="2020-03" db="EMBL/GenBank/DDBJ databases">
        <title>FDA dAtabase for Regulatory Grade micrObial Sequences (FDA-ARGOS): Supporting development and validation of Infectious Disease Dx tests.</title>
        <authorList>
            <person name="Campos J."/>
            <person name="Goldberg B."/>
            <person name="Tallon L."/>
            <person name="Sadzewicz L."/>
            <person name="Vavikolanu K."/>
            <person name="Mehta A."/>
            <person name="Aluvathingal J."/>
            <person name="Nadendla S."/>
            <person name="Nandy P."/>
            <person name="Geyer C."/>
            <person name="Yan Y."/>
            <person name="Sichtig H."/>
        </authorList>
    </citation>
    <scope>NUCLEOTIDE SEQUENCE [LARGE SCALE GENOMIC DNA]</scope>
    <source>
        <strain evidence="2">FDAARGOS_652</strain>
    </source>
</reference>
<feature type="region of interest" description="Disordered" evidence="1">
    <location>
        <begin position="257"/>
        <end position="319"/>
    </location>
</feature>
<organism evidence="2 3">
    <name type="scientific">Candida parapsilosis</name>
    <name type="common">Yeast</name>
    <dbReference type="NCBI Taxonomy" id="5480"/>
    <lineage>
        <taxon>Eukaryota</taxon>
        <taxon>Fungi</taxon>
        <taxon>Dikarya</taxon>
        <taxon>Ascomycota</taxon>
        <taxon>Saccharomycotina</taxon>
        <taxon>Pichiomycetes</taxon>
        <taxon>Debaryomycetaceae</taxon>
        <taxon>Candida/Lodderomyces clade</taxon>
        <taxon>Candida</taxon>
    </lineage>
</organism>
<feature type="compositionally biased region" description="Acidic residues" evidence="1">
    <location>
        <begin position="451"/>
        <end position="465"/>
    </location>
</feature>
<dbReference type="EMBL" id="JABWAB010000001">
    <property type="protein sequence ID" value="KAF6058950.1"/>
    <property type="molecule type" value="Genomic_DNA"/>
</dbReference>
<gene>
    <name evidence="2" type="ORF">FOB60_000532</name>
</gene>
<sequence>MTDIANFKDPILSLVRDPNLNKDETKSSQIVNLIHEISERRLNKLCSTTYIILQTLDKIQLKFKSWEFLSLDYNSNTHFANVDDKIKIFNTGVADKVMQACSELNYKIVKIAADIDLVSKSSRTLSVSDLISDEGTMLTSLLLRVIKLKDEIVEQLSISYSKAKLILIGRDLELMHYDDRSSDSDSDSDSEDDGDDDTVSYYKTFIVTLLKQLNDAILANDFDSKYECLAVINDLEKMFEKYKMEKMIDRRIKEHDKELEQQLQHQSHQHQQQRHHQNHQQHTPQQYHPTESTPKSDLQFGFDEDSSSTSGKDSHGLEDTFSEYSMTSSTAFQGHLPMVRSITQLKSARGGAGATGATGATGASQRDSRSFYDYELSSSNGMYKSSITEELPYLRTAFDSAKNFENDVSHYKQEVGMDDEDDGSEKENLGTRSRRTRRKKRRQRKQRQGQVEEEEEEDGEGEGEEPGLHSNKQPFFHKINNLPQSTLYTESKILQPQSQKTTTSMPSTFLNTSGLLRTLGIRPQVINVPHENTLVKGYNRKQVEEAKEKHDRSRQHQQQQQQQQLQQSEQEQEQEQEQKQEQGHDQEQQKYLPLSEENVLHLSHEYLD</sequence>